<dbReference type="WBParaSite" id="nRc.2.0.1.t24419-RA">
    <property type="protein sequence ID" value="nRc.2.0.1.t24419-RA"/>
    <property type="gene ID" value="nRc.2.0.1.g24419"/>
</dbReference>
<evidence type="ECO:0000313" key="1">
    <source>
        <dbReference type="Proteomes" id="UP000887565"/>
    </source>
</evidence>
<reference evidence="2" key="1">
    <citation type="submission" date="2022-11" db="UniProtKB">
        <authorList>
            <consortium name="WormBaseParasite"/>
        </authorList>
    </citation>
    <scope>IDENTIFICATION</scope>
</reference>
<organism evidence="1 2">
    <name type="scientific">Romanomermis culicivorax</name>
    <name type="common">Nematode worm</name>
    <dbReference type="NCBI Taxonomy" id="13658"/>
    <lineage>
        <taxon>Eukaryota</taxon>
        <taxon>Metazoa</taxon>
        <taxon>Ecdysozoa</taxon>
        <taxon>Nematoda</taxon>
        <taxon>Enoplea</taxon>
        <taxon>Dorylaimia</taxon>
        <taxon>Mermithida</taxon>
        <taxon>Mermithoidea</taxon>
        <taxon>Mermithidae</taxon>
        <taxon>Romanomermis</taxon>
    </lineage>
</organism>
<proteinExistence type="predicted"/>
<keyword evidence="1" id="KW-1185">Reference proteome</keyword>
<protein>
    <submittedName>
        <fullName evidence="2">Maturase K</fullName>
    </submittedName>
</protein>
<accession>A0A915JD67</accession>
<dbReference type="AlphaFoldDB" id="A0A915JD67"/>
<evidence type="ECO:0000313" key="2">
    <source>
        <dbReference type="WBParaSite" id="nRc.2.0.1.t24419-RA"/>
    </source>
</evidence>
<sequence>MKRDSEYDEIFMHTTLLKFALLHFGLQRPLPANQSGSSIKDVIDSWKFGAKNTVKTFIDYYRCE</sequence>
<name>A0A915JD67_ROMCU</name>
<dbReference type="Proteomes" id="UP000887565">
    <property type="component" value="Unplaced"/>
</dbReference>